<dbReference type="PIRSF" id="PIRSF032126">
    <property type="entry name" value="F0F1_ATP_synthase_subunit_I"/>
    <property type="match status" value="1"/>
</dbReference>
<proteinExistence type="inferred from homology"/>
<keyword evidence="3" id="KW-1133">Transmembrane helix</keyword>
<dbReference type="Proteomes" id="UP001219349">
    <property type="component" value="Chromosome"/>
</dbReference>
<keyword evidence="1" id="KW-0406">Ion transport</keyword>
<gene>
    <name evidence="4" type="ORF">JHX87_01315</name>
</gene>
<evidence type="ECO:0000256" key="2">
    <source>
        <dbReference type="SAM" id="MobiDB-lite"/>
    </source>
</evidence>
<dbReference type="Pfam" id="PF09527">
    <property type="entry name" value="ATPase_gene1"/>
    <property type="match status" value="1"/>
</dbReference>
<name>A0ABY7SNC5_9RHOB</name>
<comment type="function">
    <text evidence="1">A possible function for this protein is to guide the assembly of the membrane sector of the ATPase enzyme complex.</text>
</comment>
<keyword evidence="1" id="KW-0375">Hydrogen ion transport</keyword>
<evidence type="ECO:0000256" key="3">
    <source>
        <dbReference type="SAM" id="Phobius"/>
    </source>
</evidence>
<reference evidence="4 5" key="1">
    <citation type="submission" date="2021-01" db="EMBL/GenBank/DDBJ databases">
        <title>Biogeographic distribution of Paracoccus.</title>
        <authorList>
            <person name="Hollensteiner J."/>
            <person name="Leineberger J."/>
            <person name="Brinkhoff T."/>
            <person name="Daniel R."/>
        </authorList>
    </citation>
    <scope>NUCLEOTIDE SEQUENCE [LARGE SCALE GENOMIC DNA]</scope>
    <source>
        <strain evidence="4 5">KCTC 22803</strain>
    </source>
</reference>
<organism evidence="4 5">
    <name type="scientific">Paracoccus fistulariae</name>
    <dbReference type="NCBI Taxonomy" id="658446"/>
    <lineage>
        <taxon>Bacteria</taxon>
        <taxon>Pseudomonadati</taxon>
        <taxon>Pseudomonadota</taxon>
        <taxon>Alphaproteobacteria</taxon>
        <taxon>Rhodobacterales</taxon>
        <taxon>Paracoccaceae</taxon>
        <taxon>Paracoccus</taxon>
    </lineage>
</organism>
<dbReference type="EMBL" id="CP067136">
    <property type="protein sequence ID" value="WCR07521.1"/>
    <property type="molecule type" value="Genomic_DNA"/>
</dbReference>
<comment type="similarity">
    <text evidence="1">Belongs to the bacterial AtpI family.</text>
</comment>
<feature type="transmembrane region" description="Helical" evidence="3">
    <location>
        <begin position="46"/>
        <end position="66"/>
    </location>
</feature>
<dbReference type="RefSeq" id="WP_271884574.1">
    <property type="nucleotide sequence ID" value="NZ_CP067136.1"/>
</dbReference>
<feature type="region of interest" description="Disordered" evidence="2">
    <location>
        <begin position="1"/>
        <end position="22"/>
    </location>
</feature>
<evidence type="ECO:0000313" key="4">
    <source>
        <dbReference type="EMBL" id="WCR07521.1"/>
    </source>
</evidence>
<keyword evidence="1" id="KW-0813">Transport</keyword>
<accession>A0ABY7SNC5</accession>
<feature type="region of interest" description="Disordered" evidence="2">
    <location>
        <begin position="99"/>
        <end position="119"/>
    </location>
</feature>
<protein>
    <recommendedName>
        <fullName evidence="1">ATP synthase protein I</fullName>
    </recommendedName>
</protein>
<dbReference type="InterPro" id="IPR016989">
    <property type="entry name" value="Atp1_alphaprobac"/>
</dbReference>
<evidence type="ECO:0000256" key="1">
    <source>
        <dbReference type="PIRNR" id="PIRNR032126"/>
    </source>
</evidence>
<dbReference type="InterPro" id="IPR032820">
    <property type="entry name" value="ATPase_put"/>
</dbReference>
<keyword evidence="5" id="KW-1185">Reference proteome</keyword>
<keyword evidence="1 3" id="KW-0472">Membrane</keyword>
<keyword evidence="3" id="KW-0812">Transmembrane</keyword>
<sequence>MAKEPRNDSDRQQDAARLRDLEDRLSRLTKAPEVGGPMAGYDKAHVAWRMVTEIVAGIVLGCGIGYGLDWMFGTTPFLMILFILLGFAAGIKVMMRTAAELGNNPGKPPETDEGTDRGD</sequence>
<feature type="transmembrane region" description="Helical" evidence="3">
    <location>
        <begin position="72"/>
        <end position="91"/>
    </location>
</feature>
<evidence type="ECO:0000313" key="5">
    <source>
        <dbReference type="Proteomes" id="UP001219349"/>
    </source>
</evidence>